<evidence type="ECO:0000313" key="1">
    <source>
        <dbReference type="EMBL" id="GAI95096.1"/>
    </source>
</evidence>
<gene>
    <name evidence="1" type="ORF">S12H4_29136</name>
</gene>
<sequence>YLKNEYKQIEVKEAQIKNEQKKRDIKLYNDFSYKLKPGKNKYSPDVFQFYFDNKDKLSPFITEADKNRLEKLIKGSVFDVFDPGKQKLTINQRNSSGSTTYTTDVWVNIFGTCILVAKELELDISPYRQKILNYIPFSYYDHYKAISVLISNPTDEELNNVLKLYQDRNDDLIIFMPHNIIDLCRKYNVTRSIPILEFFVESDQIFLPYRKDALNSIAQINEGTKVYFQNIFSEYKIAGGKHQELANVANEILIKKFKDEDAIKWRFEELKSKAFPF</sequence>
<protein>
    <submittedName>
        <fullName evidence="1">Uncharacterized protein</fullName>
    </submittedName>
</protein>
<comment type="caution">
    <text evidence="1">The sequence shown here is derived from an EMBL/GenBank/DDBJ whole genome shotgun (WGS) entry which is preliminary data.</text>
</comment>
<name>X1TUP3_9ZZZZ</name>
<accession>X1TUP3</accession>
<organism evidence="1">
    <name type="scientific">marine sediment metagenome</name>
    <dbReference type="NCBI Taxonomy" id="412755"/>
    <lineage>
        <taxon>unclassified sequences</taxon>
        <taxon>metagenomes</taxon>
        <taxon>ecological metagenomes</taxon>
    </lineage>
</organism>
<feature type="non-terminal residue" evidence="1">
    <location>
        <position position="1"/>
    </location>
</feature>
<dbReference type="AlphaFoldDB" id="X1TUP3"/>
<dbReference type="EMBL" id="BARW01016783">
    <property type="protein sequence ID" value="GAI95096.1"/>
    <property type="molecule type" value="Genomic_DNA"/>
</dbReference>
<reference evidence="1" key="1">
    <citation type="journal article" date="2014" name="Front. Microbiol.">
        <title>High frequency of phylogenetically diverse reductive dehalogenase-homologous genes in deep subseafloor sedimentary metagenomes.</title>
        <authorList>
            <person name="Kawai M."/>
            <person name="Futagami T."/>
            <person name="Toyoda A."/>
            <person name="Takaki Y."/>
            <person name="Nishi S."/>
            <person name="Hori S."/>
            <person name="Arai W."/>
            <person name="Tsubouchi T."/>
            <person name="Morono Y."/>
            <person name="Uchiyama I."/>
            <person name="Ito T."/>
            <person name="Fujiyama A."/>
            <person name="Inagaki F."/>
            <person name="Takami H."/>
        </authorList>
    </citation>
    <scope>NUCLEOTIDE SEQUENCE</scope>
    <source>
        <strain evidence="1">Expedition CK06-06</strain>
    </source>
</reference>
<proteinExistence type="predicted"/>